<organism evidence="1 2">
    <name type="scientific">Jimgerdemannia flammicorona</name>
    <dbReference type="NCBI Taxonomy" id="994334"/>
    <lineage>
        <taxon>Eukaryota</taxon>
        <taxon>Fungi</taxon>
        <taxon>Fungi incertae sedis</taxon>
        <taxon>Mucoromycota</taxon>
        <taxon>Mucoromycotina</taxon>
        <taxon>Endogonomycetes</taxon>
        <taxon>Endogonales</taxon>
        <taxon>Endogonaceae</taxon>
        <taxon>Jimgerdemannia</taxon>
    </lineage>
</organism>
<keyword evidence="2" id="KW-1185">Reference proteome</keyword>
<evidence type="ECO:0000313" key="2">
    <source>
        <dbReference type="Proteomes" id="UP000274822"/>
    </source>
</evidence>
<sequence length="71" mass="7719">MFNILGNLTASHRGGKCANIRDCDPGEHCITQQCVTTLTRYHDAYGTGLQMNLDGTFSVVDPTKGTWAESV</sequence>
<protein>
    <submittedName>
        <fullName evidence="1">Uncharacterized protein</fullName>
    </submittedName>
</protein>
<evidence type="ECO:0000313" key="1">
    <source>
        <dbReference type="EMBL" id="RUS23893.1"/>
    </source>
</evidence>
<gene>
    <name evidence="1" type="ORF">BC938DRAFT_474450</name>
</gene>
<dbReference type="Proteomes" id="UP000274822">
    <property type="component" value="Unassembled WGS sequence"/>
</dbReference>
<proteinExistence type="predicted"/>
<comment type="caution">
    <text evidence="1">The sequence shown here is derived from an EMBL/GenBank/DDBJ whole genome shotgun (WGS) entry which is preliminary data.</text>
</comment>
<dbReference type="EMBL" id="RBNJ01018142">
    <property type="protein sequence ID" value="RUS23893.1"/>
    <property type="molecule type" value="Genomic_DNA"/>
</dbReference>
<accession>A0A433Q254</accession>
<name>A0A433Q254_9FUNG</name>
<dbReference type="AlphaFoldDB" id="A0A433Q254"/>
<reference evidence="1 2" key="1">
    <citation type="journal article" date="2018" name="New Phytol.">
        <title>Phylogenomics of Endogonaceae and evolution of mycorrhizas within Mucoromycota.</title>
        <authorList>
            <person name="Chang Y."/>
            <person name="Desiro A."/>
            <person name="Na H."/>
            <person name="Sandor L."/>
            <person name="Lipzen A."/>
            <person name="Clum A."/>
            <person name="Barry K."/>
            <person name="Grigoriev I.V."/>
            <person name="Martin F.M."/>
            <person name="Stajich J.E."/>
            <person name="Smith M.E."/>
            <person name="Bonito G."/>
            <person name="Spatafora J.W."/>
        </authorList>
    </citation>
    <scope>NUCLEOTIDE SEQUENCE [LARGE SCALE GENOMIC DNA]</scope>
    <source>
        <strain evidence="1 2">AD002</strain>
    </source>
</reference>